<dbReference type="EMBL" id="JAAAMG010000005">
    <property type="protein sequence ID" value="NDW04545.1"/>
    <property type="molecule type" value="Genomic_DNA"/>
</dbReference>
<sequence length="338" mass="35850">MSEITPTGDQGSDDGLWVPILTHYSGERPGAVDIERTIAHLGAIRSSVRQIMLAGSTGDGWDIDAAGFDALIDLAAREEVLDLDLSILFGALCPTTEEVVARLRRLEERLRAEPALSERCKGVVVCPPVDAAATQESIEAHYDAVMAESTLPIAVYQLPQVTGCVLAPQTLAKLSRSPRVTMFKDSSGADAVADSGLDFGTVWMVRGAEGGYAEALKPVGPYDGWLLSTGNAVAPHLREILRLRDAGHAAAAGELSDRLSIAIAAAFEAAQGEPGANAFSNANRAMDHIQAHGSAWREQPLPRKVDGNVLSLEVVEKVERVITPFLDGAGSGYMTDRA</sequence>
<dbReference type="Gene3D" id="3.20.20.70">
    <property type="entry name" value="Aldolase class I"/>
    <property type="match status" value="1"/>
</dbReference>
<dbReference type="InterPro" id="IPR013785">
    <property type="entry name" value="Aldolase_TIM"/>
</dbReference>
<evidence type="ECO:0000313" key="3">
    <source>
        <dbReference type="EMBL" id="NDW04545.1"/>
    </source>
</evidence>
<dbReference type="AlphaFoldDB" id="A0A6N9T2X0"/>
<evidence type="ECO:0000256" key="1">
    <source>
        <dbReference type="ARBA" id="ARBA00007592"/>
    </source>
</evidence>
<dbReference type="RefSeq" id="WP_163462785.1">
    <property type="nucleotide sequence ID" value="NZ_JAAAMG010000005.1"/>
</dbReference>
<dbReference type="CDD" id="cd00408">
    <property type="entry name" value="DHDPS-like"/>
    <property type="match status" value="1"/>
</dbReference>
<protein>
    <recommendedName>
        <fullName evidence="5">Dihydrodipicolinate synthase/N-acetylneuraminate lyase</fullName>
    </recommendedName>
</protein>
<keyword evidence="4" id="KW-1185">Reference proteome</keyword>
<reference evidence="3 4" key="1">
    <citation type="submission" date="2020-01" db="EMBL/GenBank/DDBJ databases">
        <title>Jiella pacifica sp. nov.</title>
        <authorList>
            <person name="Xue Z."/>
            <person name="Zhu S."/>
            <person name="Chen J."/>
            <person name="Yang J."/>
        </authorList>
    </citation>
    <scope>NUCLEOTIDE SEQUENCE [LARGE SCALE GENOMIC DNA]</scope>
    <source>
        <strain evidence="3 4">40Bstr34</strain>
    </source>
</reference>
<dbReference type="Pfam" id="PF00701">
    <property type="entry name" value="DHDPS"/>
    <property type="match status" value="1"/>
</dbReference>
<keyword evidence="2" id="KW-0456">Lyase</keyword>
<name>A0A6N9T2X0_9HYPH</name>
<dbReference type="Proteomes" id="UP000469011">
    <property type="component" value="Unassembled WGS sequence"/>
</dbReference>
<evidence type="ECO:0000313" key="4">
    <source>
        <dbReference type="Proteomes" id="UP000469011"/>
    </source>
</evidence>
<organism evidence="3 4">
    <name type="scientific">Jiella pacifica</name>
    <dbReference type="NCBI Taxonomy" id="2696469"/>
    <lineage>
        <taxon>Bacteria</taxon>
        <taxon>Pseudomonadati</taxon>
        <taxon>Pseudomonadota</taxon>
        <taxon>Alphaproteobacteria</taxon>
        <taxon>Hyphomicrobiales</taxon>
        <taxon>Aurantimonadaceae</taxon>
        <taxon>Jiella</taxon>
    </lineage>
</organism>
<dbReference type="PANTHER" id="PTHR12128">
    <property type="entry name" value="DIHYDRODIPICOLINATE SYNTHASE"/>
    <property type="match status" value="1"/>
</dbReference>
<dbReference type="PANTHER" id="PTHR12128:SF66">
    <property type="entry name" value="4-HYDROXY-2-OXOGLUTARATE ALDOLASE, MITOCHONDRIAL"/>
    <property type="match status" value="1"/>
</dbReference>
<dbReference type="SUPFAM" id="SSF51569">
    <property type="entry name" value="Aldolase"/>
    <property type="match status" value="1"/>
</dbReference>
<comment type="similarity">
    <text evidence="1">Belongs to the DapA family.</text>
</comment>
<dbReference type="SMART" id="SM01130">
    <property type="entry name" value="DHDPS"/>
    <property type="match status" value="1"/>
</dbReference>
<evidence type="ECO:0008006" key="5">
    <source>
        <dbReference type="Google" id="ProtNLM"/>
    </source>
</evidence>
<dbReference type="GO" id="GO:0008840">
    <property type="term" value="F:4-hydroxy-tetrahydrodipicolinate synthase activity"/>
    <property type="evidence" value="ECO:0007669"/>
    <property type="project" value="TreeGrafter"/>
</dbReference>
<accession>A0A6N9T2X0</accession>
<comment type="caution">
    <text evidence="3">The sequence shown here is derived from an EMBL/GenBank/DDBJ whole genome shotgun (WGS) entry which is preliminary data.</text>
</comment>
<proteinExistence type="inferred from homology"/>
<dbReference type="InterPro" id="IPR002220">
    <property type="entry name" value="DapA-like"/>
</dbReference>
<gene>
    <name evidence="3" type="ORF">GTK09_08905</name>
</gene>
<evidence type="ECO:0000256" key="2">
    <source>
        <dbReference type="ARBA" id="ARBA00023239"/>
    </source>
</evidence>